<evidence type="ECO:0008006" key="11">
    <source>
        <dbReference type="Google" id="ProtNLM"/>
    </source>
</evidence>
<protein>
    <recommendedName>
        <fullName evidence="11">Lipoprotein</fullName>
    </recommendedName>
</protein>
<proteinExistence type="predicted"/>
<keyword evidence="8" id="KW-1133">Transmembrane helix</keyword>
<dbReference type="OrthoDB" id="8550022at2"/>
<evidence type="ECO:0000256" key="2">
    <source>
        <dbReference type="ARBA" id="ARBA00022729"/>
    </source>
</evidence>
<evidence type="ECO:0000256" key="7">
    <source>
        <dbReference type="SAM" id="MobiDB-lite"/>
    </source>
</evidence>
<feature type="region of interest" description="Disordered" evidence="7">
    <location>
        <begin position="63"/>
        <end position="90"/>
    </location>
</feature>
<accession>A0A2U2ACC2</accession>
<dbReference type="Proteomes" id="UP000245020">
    <property type="component" value="Unassembled WGS sequence"/>
</dbReference>
<evidence type="ECO:0000256" key="6">
    <source>
        <dbReference type="ARBA" id="ARBA00023288"/>
    </source>
</evidence>
<evidence type="ECO:0000256" key="3">
    <source>
        <dbReference type="ARBA" id="ARBA00023136"/>
    </source>
</evidence>
<keyword evidence="10" id="KW-1185">Reference proteome</keyword>
<gene>
    <name evidence="9" type="ORF">DC083_09800</name>
</gene>
<keyword evidence="4" id="KW-0564">Palmitate</keyword>
<organism evidence="9 10">
    <name type="scientific">Ignatzschineria ureiclastica</name>
    <dbReference type="NCBI Taxonomy" id="472582"/>
    <lineage>
        <taxon>Bacteria</taxon>
        <taxon>Pseudomonadati</taxon>
        <taxon>Pseudomonadota</taxon>
        <taxon>Gammaproteobacteria</taxon>
        <taxon>Cardiobacteriales</taxon>
        <taxon>Ignatzschineriaceae</taxon>
        <taxon>Ignatzschineria</taxon>
    </lineage>
</organism>
<dbReference type="InterPro" id="IPR032831">
    <property type="entry name" value="LptM_cons"/>
</dbReference>
<reference evidence="10" key="1">
    <citation type="submission" date="2018-05" db="EMBL/GenBank/DDBJ databases">
        <title>Ignatzschineria dubaiensis sp. nov., isolated from necrotic foot tissues of dromedaries (Camelus dromedarius) and associated maggots in Dubai, United Arab Emirates.</title>
        <authorList>
            <person name="Tsang C.C."/>
            <person name="Tang J.Y.M."/>
            <person name="Fong J.Y.H."/>
            <person name="Kinne J."/>
            <person name="Lee H.H."/>
            <person name="Joseph M."/>
            <person name="Jose S."/>
            <person name="Schuster R.K."/>
            <person name="Tang Y."/>
            <person name="Sivakumar S."/>
            <person name="Chen J.H.K."/>
            <person name="Teng J.L.L."/>
            <person name="Lau S.K.P."/>
            <person name="Wernery U."/>
            <person name="Woo P.C.Y."/>
        </authorList>
    </citation>
    <scope>NUCLEOTIDE SEQUENCE [LARGE SCALE GENOMIC DNA]</scope>
    <source>
        <strain evidence="10">KCTC 22644</strain>
    </source>
</reference>
<keyword evidence="3 8" id="KW-0472">Membrane</keyword>
<evidence type="ECO:0000256" key="5">
    <source>
        <dbReference type="ARBA" id="ARBA00023237"/>
    </source>
</evidence>
<keyword evidence="2" id="KW-0732">Signal</keyword>
<evidence type="ECO:0000313" key="9">
    <source>
        <dbReference type="EMBL" id="PWD80306.1"/>
    </source>
</evidence>
<keyword evidence="6" id="KW-0449">Lipoprotein</keyword>
<evidence type="ECO:0000256" key="1">
    <source>
        <dbReference type="ARBA" id="ARBA00004459"/>
    </source>
</evidence>
<comment type="subcellular location">
    <subcellularLocation>
        <location evidence="1">Cell outer membrane</location>
        <topology evidence="1">Lipid-anchor</topology>
    </subcellularLocation>
</comment>
<evidence type="ECO:0000256" key="8">
    <source>
        <dbReference type="SAM" id="Phobius"/>
    </source>
</evidence>
<comment type="caution">
    <text evidence="9">The sequence shown here is derived from an EMBL/GenBank/DDBJ whole genome shotgun (WGS) entry which is preliminary data.</text>
</comment>
<feature type="transmembrane region" description="Helical" evidence="8">
    <location>
        <begin position="21"/>
        <end position="46"/>
    </location>
</feature>
<sequence>MSKGQVQADTKGYGAHNMKRYLKGFMILVFGLGLAGCGQTGGLFLVESETEYNEGHFMLPYRGDGKASASTESENQLNTTNDLPNNNTAQ</sequence>
<dbReference type="RefSeq" id="WP_109190021.1">
    <property type="nucleotide sequence ID" value="NZ_BMYA01000007.1"/>
</dbReference>
<evidence type="ECO:0000256" key="4">
    <source>
        <dbReference type="ARBA" id="ARBA00023139"/>
    </source>
</evidence>
<dbReference type="AlphaFoldDB" id="A0A2U2ACC2"/>
<keyword evidence="5" id="KW-0998">Cell outer membrane</keyword>
<keyword evidence="8" id="KW-0812">Transmembrane</keyword>
<dbReference type="EMBL" id="QEWQ01000009">
    <property type="protein sequence ID" value="PWD80306.1"/>
    <property type="molecule type" value="Genomic_DNA"/>
</dbReference>
<feature type="compositionally biased region" description="Low complexity" evidence="7">
    <location>
        <begin position="75"/>
        <end position="90"/>
    </location>
</feature>
<dbReference type="NCBIfam" id="NF047847">
    <property type="entry name" value="SS_mature_LptM"/>
    <property type="match status" value="1"/>
</dbReference>
<evidence type="ECO:0000313" key="10">
    <source>
        <dbReference type="Proteomes" id="UP000245020"/>
    </source>
</evidence>
<name>A0A2U2ACC2_9GAMM</name>